<name>A0A0E9XDC3_ANGAN</name>
<reference evidence="2" key="1">
    <citation type="submission" date="2014-11" db="EMBL/GenBank/DDBJ databases">
        <authorList>
            <person name="Amaro Gonzalez C."/>
        </authorList>
    </citation>
    <scope>NUCLEOTIDE SEQUENCE</scope>
</reference>
<evidence type="ECO:0000313" key="2">
    <source>
        <dbReference type="EMBL" id="JAI00660.1"/>
    </source>
</evidence>
<dbReference type="EMBL" id="GBXM01007918">
    <property type="protein sequence ID" value="JAI00660.1"/>
    <property type="molecule type" value="Transcribed_RNA"/>
</dbReference>
<accession>A0A0E9XDC3</accession>
<sequence length="54" mass="6173">MLFTRRMLMSFSQQNAWIRVKWIWRATSLTSSSSVANRHNTTLSGSTFSDFAAS</sequence>
<reference evidence="2" key="2">
    <citation type="journal article" date="2015" name="Fish Shellfish Immunol.">
        <title>Early steps in the European eel (Anguilla anguilla)-Vibrio vulnificus interaction in the gills: Role of the RtxA13 toxin.</title>
        <authorList>
            <person name="Callol A."/>
            <person name="Pajuelo D."/>
            <person name="Ebbesson L."/>
            <person name="Teles M."/>
            <person name="MacKenzie S."/>
            <person name="Amaro C."/>
        </authorList>
    </citation>
    <scope>NUCLEOTIDE SEQUENCE</scope>
</reference>
<proteinExistence type="predicted"/>
<feature type="region of interest" description="Disordered" evidence="1">
    <location>
        <begin position="31"/>
        <end position="54"/>
    </location>
</feature>
<protein>
    <submittedName>
        <fullName evidence="2">Uncharacterized protein</fullName>
    </submittedName>
</protein>
<dbReference type="AlphaFoldDB" id="A0A0E9XDC3"/>
<evidence type="ECO:0000256" key="1">
    <source>
        <dbReference type="SAM" id="MobiDB-lite"/>
    </source>
</evidence>
<organism evidence="2">
    <name type="scientific">Anguilla anguilla</name>
    <name type="common">European freshwater eel</name>
    <name type="synonym">Muraena anguilla</name>
    <dbReference type="NCBI Taxonomy" id="7936"/>
    <lineage>
        <taxon>Eukaryota</taxon>
        <taxon>Metazoa</taxon>
        <taxon>Chordata</taxon>
        <taxon>Craniata</taxon>
        <taxon>Vertebrata</taxon>
        <taxon>Euteleostomi</taxon>
        <taxon>Actinopterygii</taxon>
        <taxon>Neopterygii</taxon>
        <taxon>Teleostei</taxon>
        <taxon>Anguilliformes</taxon>
        <taxon>Anguillidae</taxon>
        <taxon>Anguilla</taxon>
    </lineage>
</organism>